<dbReference type="AlphaFoldDB" id="A0A8J6XFL6"/>
<proteinExistence type="predicted"/>
<comment type="caution">
    <text evidence="2">The sequence shown here is derived from an EMBL/GenBank/DDBJ whole genome shotgun (WGS) entry which is preliminary data.</text>
</comment>
<dbReference type="EMBL" id="JACXAE010000049">
    <property type="protein sequence ID" value="MBD2773123.1"/>
    <property type="molecule type" value="Genomic_DNA"/>
</dbReference>
<dbReference type="GO" id="GO:0016747">
    <property type="term" value="F:acyltransferase activity, transferring groups other than amino-acyl groups"/>
    <property type="evidence" value="ECO:0007669"/>
    <property type="project" value="InterPro"/>
</dbReference>
<evidence type="ECO:0000313" key="2">
    <source>
        <dbReference type="EMBL" id="MBD2773123.1"/>
    </source>
</evidence>
<dbReference type="Gene3D" id="3.40.630.30">
    <property type="match status" value="1"/>
</dbReference>
<accession>A0A8J6XFL6</accession>
<dbReference type="InterPro" id="IPR016181">
    <property type="entry name" value="Acyl_CoA_acyltransferase"/>
</dbReference>
<organism evidence="2 3">
    <name type="scientific">Iningainema tapete BLCC-T55</name>
    <dbReference type="NCBI Taxonomy" id="2748662"/>
    <lineage>
        <taxon>Bacteria</taxon>
        <taxon>Bacillati</taxon>
        <taxon>Cyanobacteriota</taxon>
        <taxon>Cyanophyceae</taxon>
        <taxon>Nostocales</taxon>
        <taxon>Scytonemataceae</taxon>
        <taxon>Iningainema tapete</taxon>
    </lineage>
</organism>
<keyword evidence="3" id="KW-1185">Reference proteome</keyword>
<dbReference type="RefSeq" id="WP_190828533.1">
    <property type="nucleotide sequence ID" value="NZ_CAWPPI010000049.1"/>
</dbReference>
<dbReference type="InterPro" id="IPR000182">
    <property type="entry name" value="GNAT_dom"/>
</dbReference>
<dbReference type="Pfam" id="PF00583">
    <property type="entry name" value="Acetyltransf_1"/>
    <property type="match status" value="1"/>
</dbReference>
<dbReference type="PROSITE" id="PS51186">
    <property type="entry name" value="GNAT"/>
    <property type="match status" value="1"/>
</dbReference>
<name>A0A8J6XFL6_9CYAN</name>
<dbReference type="SUPFAM" id="SSF55729">
    <property type="entry name" value="Acyl-CoA N-acyltransferases (Nat)"/>
    <property type="match status" value="1"/>
</dbReference>
<dbReference type="Proteomes" id="UP000629098">
    <property type="component" value="Unassembled WGS sequence"/>
</dbReference>
<evidence type="ECO:0000259" key="1">
    <source>
        <dbReference type="PROSITE" id="PS51186"/>
    </source>
</evidence>
<protein>
    <submittedName>
        <fullName evidence="2">GNAT family N-acetyltransferase</fullName>
    </submittedName>
</protein>
<feature type="domain" description="N-acetyltransferase" evidence="1">
    <location>
        <begin position="143"/>
        <end position="288"/>
    </location>
</feature>
<dbReference type="CDD" id="cd04301">
    <property type="entry name" value="NAT_SF"/>
    <property type="match status" value="1"/>
</dbReference>
<gene>
    <name evidence="2" type="ORF">ICL16_13880</name>
</gene>
<sequence>MPTIRTLQLGDEEALETFLSQHADTSMFLRSNLQAVGLVYQGAQFQGTYVAAIEDKIITAVAAHYWNGIVIVQAPVYLQEVVQAVVASSRAIAGIIGPFSQVKAATEVLGVANRPTQINEPEVLFSLALKDLRIPEALLLKEVECRLPTADELDLLTSWCAAYNIETLGATDTPSLSVACRSTVEARQANAMHHVLVAEGTLVSYSAFNARLPDIVQIGGVWTPPALRGQGYARCVLAGSLLDAQSQGVNRAILFTSVNNKAAQAVYRGLGFQPTGEEYGLLLFKDAAG</sequence>
<evidence type="ECO:0000313" key="3">
    <source>
        <dbReference type="Proteomes" id="UP000629098"/>
    </source>
</evidence>
<reference evidence="2" key="1">
    <citation type="submission" date="2020-09" db="EMBL/GenBank/DDBJ databases">
        <title>Iningainema tapete sp. nov. (Scytonemataceae, Cyanobacteria) from greenhouses in central Florida (USA) produces two types of nodularin with biosynthetic potential for microcystin-LR and anabaenopeptins.</title>
        <authorList>
            <person name="Berthold D.E."/>
            <person name="Lefler F.W."/>
            <person name="Huang I.-S."/>
            <person name="Abdulla H."/>
            <person name="Zimba P.V."/>
            <person name="Laughinghouse H.D. IV."/>
        </authorList>
    </citation>
    <scope>NUCLEOTIDE SEQUENCE</scope>
    <source>
        <strain evidence="2">BLCCT55</strain>
    </source>
</reference>